<reference evidence="2 3" key="1">
    <citation type="journal article" date="2021" name="BMC Biol.">
        <title>Horizontally acquired antibacterial genes associated with adaptive radiation of ladybird beetles.</title>
        <authorList>
            <person name="Li H.S."/>
            <person name="Tang X.F."/>
            <person name="Huang Y.H."/>
            <person name="Xu Z.Y."/>
            <person name="Chen M.L."/>
            <person name="Du X.Y."/>
            <person name="Qiu B.Y."/>
            <person name="Chen P.T."/>
            <person name="Zhang W."/>
            <person name="Slipinski A."/>
            <person name="Escalona H.E."/>
            <person name="Waterhouse R.M."/>
            <person name="Zwick A."/>
            <person name="Pang H."/>
        </authorList>
    </citation>
    <scope>NUCLEOTIDE SEQUENCE [LARGE SCALE GENOMIC DNA]</scope>
    <source>
        <strain evidence="2">SYSU2018</strain>
    </source>
</reference>
<evidence type="ECO:0000256" key="1">
    <source>
        <dbReference type="SAM" id="Phobius"/>
    </source>
</evidence>
<gene>
    <name evidence="2" type="ORF">HHI36_007404</name>
</gene>
<name>A0ABD2MPP6_9CUCU</name>
<comment type="caution">
    <text evidence="2">The sequence shown here is derived from an EMBL/GenBank/DDBJ whole genome shotgun (WGS) entry which is preliminary data.</text>
</comment>
<sequence>MGMCTIMLKKLFDIPKAKTLLSVRAHDKLKPYQIENAYYVVLNITFLTIIFYLTVVLKYRKFPTLCVQHGGSRCDGVSEKLLISLFRFEVQSVLHILALQNILNKCMSNHRTKRTHQAV</sequence>
<keyword evidence="3" id="KW-1185">Reference proteome</keyword>
<organism evidence="2 3">
    <name type="scientific">Cryptolaemus montrouzieri</name>
    <dbReference type="NCBI Taxonomy" id="559131"/>
    <lineage>
        <taxon>Eukaryota</taxon>
        <taxon>Metazoa</taxon>
        <taxon>Ecdysozoa</taxon>
        <taxon>Arthropoda</taxon>
        <taxon>Hexapoda</taxon>
        <taxon>Insecta</taxon>
        <taxon>Pterygota</taxon>
        <taxon>Neoptera</taxon>
        <taxon>Endopterygota</taxon>
        <taxon>Coleoptera</taxon>
        <taxon>Polyphaga</taxon>
        <taxon>Cucujiformia</taxon>
        <taxon>Coccinelloidea</taxon>
        <taxon>Coccinellidae</taxon>
        <taxon>Scymninae</taxon>
        <taxon>Scymnini</taxon>
        <taxon>Cryptolaemus</taxon>
    </lineage>
</organism>
<keyword evidence="1" id="KW-0472">Membrane</keyword>
<dbReference type="EMBL" id="JABFTP020000021">
    <property type="protein sequence ID" value="KAL3268283.1"/>
    <property type="molecule type" value="Genomic_DNA"/>
</dbReference>
<proteinExistence type="predicted"/>
<dbReference type="AlphaFoldDB" id="A0ABD2MPP6"/>
<keyword evidence="1" id="KW-1133">Transmembrane helix</keyword>
<dbReference type="Proteomes" id="UP001516400">
    <property type="component" value="Unassembled WGS sequence"/>
</dbReference>
<feature type="transmembrane region" description="Helical" evidence="1">
    <location>
        <begin position="37"/>
        <end position="57"/>
    </location>
</feature>
<keyword evidence="1" id="KW-0812">Transmembrane</keyword>
<evidence type="ECO:0000313" key="2">
    <source>
        <dbReference type="EMBL" id="KAL3268283.1"/>
    </source>
</evidence>
<accession>A0ABD2MPP6</accession>
<evidence type="ECO:0000313" key="3">
    <source>
        <dbReference type="Proteomes" id="UP001516400"/>
    </source>
</evidence>
<protein>
    <submittedName>
        <fullName evidence="2">Uncharacterized protein</fullName>
    </submittedName>
</protein>